<feature type="transmembrane region" description="Helical" evidence="1">
    <location>
        <begin position="12"/>
        <end position="32"/>
    </location>
</feature>
<dbReference type="PATRIC" id="fig|396014.3.peg.1155"/>
<evidence type="ECO:0000313" key="2">
    <source>
        <dbReference type="EMBL" id="EWS82063.1"/>
    </source>
</evidence>
<dbReference type="Proteomes" id="UP000023067">
    <property type="component" value="Unassembled WGS sequence"/>
</dbReference>
<protein>
    <submittedName>
        <fullName evidence="2">Uncharacterized protein</fullName>
    </submittedName>
</protein>
<name>Z9JVR4_9MICO</name>
<dbReference type="EMBL" id="JDYK01000004">
    <property type="protein sequence ID" value="EWS82063.1"/>
    <property type="molecule type" value="Genomic_DNA"/>
</dbReference>
<keyword evidence="1" id="KW-0472">Membrane</keyword>
<proteinExistence type="predicted"/>
<gene>
    <name evidence="2" type="ORF">BF93_14020</name>
</gene>
<keyword evidence="1" id="KW-0812">Transmembrane</keyword>
<reference evidence="2 3" key="1">
    <citation type="submission" date="2014-02" db="EMBL/GenBank/DDBJ databases">
        <title>Genome sequence of Brachybacterium phenoliresistens strain W13A50.</title>
        <authorList>
            <person name="Wang X."/>
        </authorList>
    </citation>
    <scope>NUCLEOTIDE SEQUENCE [LARGE SCALE GENOMIC DNA]</scope>
    <source>
        <strain evidence="2 3">W13A50</strain>
    </source>
</reference>
<dbReference type="RefSeq" id="WP_038371274.1">
    <property type="nucleotide sequence ID" value="NZ_KK069990.1"/>
</dbReference>
<organism evidence="2 3">
    <name type="scientific">Brachybacterium phenoliresistens</name>
    <dbReference type="NCBI Taxonomy" id="396014"/>
    <lineage>
        <taxon>Bacteria</taxon>
        <taxon>Bacillati</taxon>
        <taxon>Actinomycetota</taxon>
        <taxon>Actinomycetes</taxon>
        <taxon>Micrococcales</taxon>
        <taxon>Dermabacteraceae</taxon>
        <taxon>Brachybacterium</taxon>
    </lineage>
</organism>
<comment type="caution">
    <text evidence="2">The sequence shown here is derived from an EMBL/GenBank/DDBJ whole genome shotgun (WGS) entry which is preliminary data.</text>
</comment>
<accession>Z9JVR4</accession>
<keyword evidence="1" id="KW-1133">Transmembrane helix</keyword>
<sequence>MRQSTREDRRAWSRFCCALAAGGIAAVIAGVLHHSTETREAVEALCTQVAQHANPGSDIDVRSTERLSGTQYLISGTITRPSTATTGFDCVASSDLHGGWGAEMGRRAAPK</sequence>
<evidence type="ECO:0000313" key="3">
    <source>
        <dbReference type="Proteomes" id="UP000023067"/>
    </source>
</evidence>
<dbReference type="HOGENOM" id="CLU_2153504_0_0_11"/>
<dbReference type="AlphaFoldDB" id="Z9JVR4"/>
<evidence type="ECO:0000256" key="1">
    <source>
        <dbReference type="SAM" id="Phobius"/>
    </source>
</evidence>
<keyword evidence="3" id="KW-1185">Reference proteome</keyword>